<comment type="caution">
    <text evidence="1">The sequence shown here is derived from an EMBL/GenBank/DDBJ whole genome shotgun (WGS) entry which is preliminary data.</text>
</comment>
<dbReference type="Proteomes" id="UP001550628">
    <property type="component" value="Unassembled WGS sequence"/>
</dbReference>
<dbReference type="RefSeq" id="WP_356959053.1">
    <property type="nucleotide sequence ID" value="NZ_JBEYBD010000022.1"/>
</dbReference>
<protein>
    <recommendedName>
        <fullName evidence="3">Glycosyltransferase family 1 protein</fullName>
    </recommendedName>
</protein>
<dbReference type="EMBL" id="JBEYBF010000017">
    <property type="protein sequence ID" value="MEU1954806.1"/>
    <property type="molecule type" value="Genomic_DNA"/>
</dbReference>
<keyword evidence="2" id="KW-1185">Reference proteome</keyword>
<proteinExistence type="predicted"/>
<accession>A0ABV2WV98</accession>
<reference evidence="1 2" key="1">
    <citation type="submission" date="2024-06" db="EMBL/GenBank/DDBJ databases">
        <title>The Natural Products Discovery Center: Release of the First 8490 Sequenced Strains for Exploring Actinobacteria Biosynthetic Diversity.</title>
        <authorList>
            <person name="Kalkreuter E."/>
            <person name="Kautsar S.A."/>
            <person name="Yang D."/>
            <person name="Bader C.D."/>
            <person name="Teijaro C.N."/>
            <person name="Fluegel L."/>
            <person name="Davis C.M."/>
            <person name="Simpson J.R."/>
            <person name="Lauterbach L."/>
            <person name="Steele A.D."/>
            <person name="Gui C."/>
            <person name="Meng S."/>
            <person name="Li G."/>
            <person name="Viehrig K."/>
            <person name="Ye F."/>
            <person name="Su P."/>
            <person name="Kiefer A.F."/>
            <person name="Nichols A."/>
            <person name="Cepeda A.J."/>
            <person name="Yan W."/>
            <person name="Fan B."/>
            <person name="Jiang Y."/>
            <person name="Adhikari A."/>
            <person name="Zheng C.-J."/>
            <person name="Schuster L."/>
            <person name="Cowan T.M."/>
            <person name="Smanski M.J."/>
            <person name="Chevrette M.G."/>
            <person name="De Carvalho L.P.S."/>
            <person name="Shen B."/>
        </authorList>
    </citation>
    <scope>NUCLEOTIDE SEQUENCE [LARGE SCALE GENOMIC DNA]</scope>
    <source>
        <strain evidence="1 2">NPDC019708</strain>
    </source>
</reference>
<evidence type="ECO:0008006" key="3">
    <source>
        <dbReference type="Google" id="ProtNLM"/>
    </source>
</evidence>
<evidence type="ECO:0000313" key="2">
    <source>
        <dbReference type="Proteomes" id="UP001550628"/>
    </source>
</evidence>
<evidence type="ECO:0000313" key="1">
    <source>
        <dbReference type="EMBL" id="MEU1954806.1"/>
    </source>
</evidence>
<gene>
    <name evidence="1" type="ORF">ABZ510_23420</name>
</gene>
<sequence length="99" mass="10654">MHFALCRAGFDSSYLRANGIFVVSENGADIEESSPFAPAVAFDDYENLVPTCLRYLSRPTERAARIEVGRAIMRSRSATEYIAAAVAALRPGDPAAAEA</sequence>
<name>A0ABV2WV98_9NOCA</name>
<organism evidence="1 2">
    <name type="scientific">Nocardia rhamnosiphila</name>
    <dbReference type="NCBI Taxonomy" id="426716"/>
    <lineage>
        <taxon>Bacteria</taxon>
        <taxon>Bacillati</taxon>
        <taxon>Actinomycetota</taxon>
        <taxon>Actinomycetes</taxon>
        <taxon>Mycobacteriales</taxon>
        <taxon>Nocardiaceae</taxon>
        <taxon>Nocardia</taxon>
    </lineage>
</organism>